<reference evidence="1 2" key="1">
    <citation type="journal article" date="2013" name="PLoS ONE">
        <title>The first genomic and proteomic characterization of a deep-sea sulfate reducer: insights into the piezophilic lifestyle of Desulfovibrio piezophilus.</title>
        <authorList>
            <person name="Pradel N."/>
            <person name="Ji B."/>
            <person name="Gimenez G."/>
            <person name="Talla E."/>
            <person name="Lenoble P."/>
            <person name="Garel M."/>
            <person name="Tamburini C."/>
            <person name="Fourquet P."/>
            <person name="Lebrun R."/>
            <person name="Bertin P."/>
            <person name="Denis Y."/>
            <person name="Pophillat M."/>
            <person name="Barbe V."/>
            <person name="Ollivier B."/>
            <person name="Dolla A."/>
        </authorList>
    </citation>
    <scope>NUCLEOTIDE SEQUENCE [LARGE SCALE GENOMIC DNA]</scope>
    <source>
        <strain evidence="2">DSM 10523 / SB164P1</strain>
    </source>
</reference>
<keyword evidence="2" id="KW-1185">Reference proteome</keyword>
<dbReference type="BioCyc" id="DPIE1322246:BN4_RS15345-MONOMER"/>
<evidence type="ECO:0000313" key="1">
    <source>
        <dbReference type="EMBL" id="CCH50288.1"/>
    </source>
</evidence>
<dbReference type="STRING" id="1322246.BN4_20226"/>
<dbReference type="KEGG" id="dpi:BN4_20226"/>
<sequence length="98" mass="11263">MPLVLTDQGHIRKKTLPRFTLRSKLAFASFVGKVFSFLTSLLLPDVTSVRTDSKKVKQPNHPVFFTEKRYSTSEYRLFPLNNTQKIEKAHPTLAARND</sequence>
<organism evidence="1 2">
    <name type="scientific">Pseudodesulfovibrio piezophilus (strain DSM 21447 / JCM 15486 / C1TLV30)</name>
    <name type="common">Desulfovibrio piezophilus</name>
    <dbReference type="NCBI Taxonomy" id="1322246"/>
    <lineage>
        <taxon>Bacteria</taxon>
        <taxon>Pseudomonadati</taxon>
        <taxon>Thermodesulfobacteriota</taxon>
        <taxon>Desulfovibrionia</taxon>
        <taxon>Desulfovibrionales</taxon>
        <taxon>Desulfovibrionaceae</taxon>
    </lineage>
</organism>
<gene>
    <name evidence="1" type="ordered locus">BN4_20226</name>
</gene>
<name>M1WYD3_PSEP2</name>
<dbReference type="Proteomes" id="UP000011724">
    <property type="component" value="Chromosome"/>
</dbReference>
<dbReference type="HOGENOM" id="CLU_2329198_0_0_7"/>
<accession>M1WYD3</accession>
<evidence type="ECO:0000313" key="2">
    <source>
        <dbReference type="Proteomes" id="UP000011724"/>
    </source>
</evidence>
<proteinExistence type="predicted"/>
<dbReference type="PATRIC" id="fig|879567.3.peg.3300"/>
<dbReference type="EMBL" id="FO203427">
    <property type="protein sequence ID" value="CCH50288.1"/>
    <property type="molecule type" value="Genomic_DNA"/>
</dbReference>
<dbReference type="AlphaFoldDB" id="M1WYD3"/>
<protein>
    <submittedName>
        <fullName evidence="1">Uncharacterized protein</fullName>
    </submittedName>
</protein>
<reference evidence="2" key="2">
    <citation type="journal article" date="2013" name="Stand. Genomic Sci.">
        <title>Complete genome sequence of Desulfocapsa sulfexigens, a marine deltaproteobacterium specialized in disproportionating inorganic sulfur compounds.</title>
        <authorList>
            <person name="Finster K.W."/>
            <person name="Kjeldsen K.U."/>
            <person name="Kube M."/>
            <person name="Reinhardt R."/>
            <person name="Mussmann M."/>
            <person name="Amann R."/>
            <person name="Schreiber L."/>
        </authorList>
    </citation>
    <scope>NUCLEOTIDE SEQUENCE [LARGE SCALE GENOMIC DNA]</scope>
    <source>
        <strain evidence="2">DSM 10523 / SB164P1</strain>
    </source>
</reference>